<dbReference type="RefSeq" id="XP_031855539.1">
    <property type="nucleotide sequence ID" value="XM_031999648.1"/>
</dbReference>
<reference evidence="2 3" key="1">
    <citation type="submission" date="2019-09" db="EMBL/GenBank/DDBJ databases">
        <authorList>
            <person name="Brejova B."/>
        </authorList>
    </citation>
    <scope>NUCLEOTIDE SEQUENCE [LARGE SCALE GENOMIC DNA]</scope>
</reference>
<keyword evidence="3" id="KW-1185">Reference proteome</keyword>
<dbReference type="AlphaFoldDB" id="A0A5E8C532"/>
<dbReference type="Pfam" id="PF04190">
    <property type="entry name" value="GET4"/>
    <property type="match status" value="1"/>
</dbReference>
<gene>
    <name evidence="2" type="ORF">SAPINGB_P004933</name>
</gene>
<dbReference type="GeneID" id="43583748"/>
<dbReference type="Proteomes" id="UP000398389">
    <property type="component" value="Unassembled WGS sequence"/>
</dbReference>
<dbReference type="InterPro" id="IPR011990">
    <property type="entry name" value="TPR-like_helical_dom_sf"/>
</dbReference>
<organism evidence="2 3">
    <name type="scientific">Magnusiomyces paraingens</name>
    <dbReference type="NCBI Taxonomy" id="2606893"/>
    <lineage>
        <taxon>Eukaryota</taxon>
        <taxon>Fungi</taxon>
        <taxon>Dikarya</taxon>
        <taxon>Ascomycota</taxon>
        <taxon>Saccharomycotina</taxon>
        <taxon>Dipodascomycetes</taxon>
        <taxon>Dipodascales</taxon>
        <taxon>Dipodascaceae</taxon>
        <taxon>Magnusiomyces</taxon>
    </lineage>
</organism>
<dbReference type="PANTHER" id="PTHR12875">
    <property type="entry name" value="GOLGI TO ER TRAFFIC PROTEIN 4 HOMOLOG"/>
    <property type="match status" value="1"/>
</dbReference>
<sequence length="339" mass="36875">MSSATGKLDKVLARTRQRIEEGDYYEAHQATRTVVARYVRTKQYDEAIKLLVHTAELLAKANESSSACDLILYLLDVYRKAGTSPTSAAKGELVQLVNQLNAGKEPLVKKIAAEAIQWSGSDSELHHVFGSKFARESAPDTYEAERHLLQGTRESPRVLATMLYTWATGPGTDADSKDKNNSTLLKESAADVAAGLPLYLSRGVLGYLSAGNVRDARGVLQTFIEYVVAEHASNSALGQRLDYDRQEGSGSAVYVFKEVPLLNFLQLLVPTVQSKSPEMYNRLKARYAALIDGLDAWKSVLAGIAELYCGIAPPRPQMNMLQDLLGSFMSGGGAGAIKN</sequence>
<evidence type="ECO:0000313" key="2">
    <source>
        <dbReference type="EMBL" id="VVT56286.1"/>
    </source>
</evidence>
<dbReference type="Gene3D" id="1.25.40.10">
    <property type="entry name" value="Tetratricopeptide repeat domain"/>
    <property type="match status" value="1"/>
</dbReference>
<dbReference type="PANTHER" id="PTHR12875:SF0">
    <property type="entry name" value="GOLGI TO ER TRAFFIC PROTEIN 4 HOMOLOG"/>
    <property type="match status" value="1"/>
</dbReference>
<dbReference type="GO" id="GO:0045048">
    <property type="term" value="P:protein insertion into ER membrane"/>
    <property type="evidence" value="ECO:0007669"/>
    <property type="project" value="InterPro"/>
</dbReference>
<dbReference type="OrthoDB" id="10252405at2759"/>
<protein>
    <recommendedName>
        <fullName evidence="4">Golgi to ER traffic protein 4</fullName>
    </recommendedName>
</protein>
<dbReference type="InterPro" id="IPR007317">
    <property type="entry name" value="GET4"/>
</dbReference>
<dbReference type="GO" id="GO:0072380">
    <property type="term" value="C:TRC complex"/>
    <property type="evidence" value="ECO:0007669"/>
    <property type="project" value="TreeGrafter"/>
</dbReference>
<name>A0A5E8C532_9ASCO</name>
<proteinExistence type="inferred from homology"/>
<accession>A0A5E8C532</accession>
<evidence type="ECO:0008006" key="4">
    <source>
        <dbReference type="Google" id="ProtNLM"/>
    </source>
</evidence>
<evidence type="ECO:0000313" key="3">
    <source>
        <dbReference type="Proteomes" id="UP000398389"/>
    </source>
</evidence>
<comment type="similarity">
    <text evidence="1">Belongs to the GET4 family.</text>
</comment>
<evidence type="ECO:0000256" key="1">
    <source>
        <dbReference type="ARBA" id="ARBA00005351"/>
    </source>
</evidence>
<dbReference type="EMBL" id="CABVLU010000004">
    <property type="protein sequence ID" value="VVT56286.1"/>
    <property type="molecule type" value="Genomic_DNA"/>
</dbReference>